<protein>
    <submittedName>
        <fullName evidence="4">Twin-arginine protein secretion pathway component TatC (TatC)</fullName>
    </submittedName>
</protein>
<evidence type="ECO:0000256" key="2">
    <source>
        <dbReference type="SAM" id="MobiDB-lite"/>
    </source>
</evidence>
<dbReference type="Proteomes" id="UP001314241">
    <property type="component" value="Unassembled WGS sequence"/>
</dbReference>
<feature type="region of interest" description="Disordered" evidence="2">
    <location>
        <begin position="408"/>
        <end position="445"/>
    </location>
</feature>
<dbReference type="RefSeq" id="WP_349641519.1">
    <property type="nucleotide sequence ID" value="NZ_CAWVOH010000001.1"/>
</dbReference>
<keyword evidence="5" id="KW-1185">Reference proteome</keyword>
<gene>
    <name evidence="4" type="ORF">R54876_GBNLAHCA_00533</name>
</gene>
<keyword evidence="1 3" id="KW-0732">Signal</keyword>
<feature type="compositionally biased region" description="Gly residues" evidence="2">
    <location>
        <begin position="409"/>
        <end position="428"/>
    </location>
</feature>
<evidence type="ECO:0000313" key="4">
    <source>
        <dbReference type="EMBL" id="CAK8053974.1"/>
    </source>
</evidence>
<comment type="caution">
    <text evidence="4">The sequence shown here is derived from an EMBL/GenBank/DDBJ whole genome shotgun (WGS) entry which is preliminary data.</text>
</comment>
<evidence type="ECO:0000313" key="5">
    <source>
        <dbReference type="Proteomes" id="UP001314241"/>
    </source>
</evidence>
<sequence>MNNLRLKQNNSRTFKMYKSGKQWVIAAMAVAGLSLYGALAHNSASADSLSDNTVQTLAAYTMGQNTTTTSKQTASDQAGTSINLANSGISSDNSQAATVDGNTVTINQAGTYTVSGTSDDAQILVNAPSDAAVNLILNNANLSTTKGAAIAAQSYGSLTLTANGTNSISATPSIDDPESLDTINPNGAIYANGNLTVNGSGELNINSTMNGISADGSMDVNDLNLNVTKSYEALEAEVVNVNSGNLSLNADDDIINAQLDQSKYDAGSKDTQAININGGNLVMHGAGDGLDSNGDININGGNIVSMIDSTPDNGAIDGDGTITFKGGNVIWGGTGTEGTPDADTSSQSYVKIGATTKGDTVTVSKDGQDLTSFESPQNTDYMNISFPGITAGDTYQVSINGTSSDVVAGQGGGSGMTGEGGPMGGGQGMPPMDQAMKQGQTPAAE</sequence>
<feature type="chain" id="PRO_5045550986" evidence="3">
    <location>
        <begin position="41"/>
        <end position="445"/>
    </location>
</feature>
<dbReference type="InterPro" id="IPR025584">
    <property type="entry name" value="Cthe_2159"/>
</dbReference>
<dbReference type="InterPro" id="IPR022263">
    <property type="entry name" value="KxYKxGKxW"/>
</dbReference>
<evidence type="ECO:0000256" key="1">
    <source>
        <dbReference type="ARBA" id="ARBA00022729"/>
    </source>
</evidence>
<name>A0ABP0ENW2_9LACO</name>
<dbReference type="EMBL" id="CAWVOH010000001">
    <property type="protein sequence ID" value="CAK8053974.1"/>
    <property type="molecule type" value="Genomic_DNA"/>
</dbReference>
<dbReference type="Pfam" id="PF14262">
    <property type="entry name" value="Cthe_2159"/>
    <property type="match status" value="1"/>
</dbReference>
<accession>A0ABP0ENW2</accession>
<organism evidence="4 5">
    <name type="scientific">Eupransor demetentiae</name>
    <dbReference type="NCBI Taxonomy" id="3109584"/>
    <lineage>
        <taxon>Bacteria</taxon>
        <taxon>Bacillati</taxon>
        <taxon>Bacillota</taxon>
        <taxon>Bacilli</taxon>
        <taxon>Lactobacillales</taxon>
        <taxon>Lactobacillaceae</taxon>
        <taxon>Eupransor</taxon>
    </lineage>
</organism>
<reference evidence="4 5" key="1">
    <citation type="submission" date="2024-01" db="EMBL/GenBank/DDBJ databases">
        <authorList>
            <person name="Botero Cardona J."/>
        </authorList>
    </citation>
    <scope>NUCLEOTIDE SEQUENCE [LARGE SCALE GENOMIC DNA]</scope>
    <source>
        <strain evidence="4 5">LMG 33000</strain>
    </source>
</reference>
<dbReference type="NCBIfam" id="TIGR03715">
    <property type="entry name" value="KxYKxGKxW"/>
    <property type="match status" value="1"/>
</dbReference>
<evidence type="ECO:0000256" key="3">
    <source>
        <dbReference type="SAM" id="SignalP"/>
    </source>
</evidence>
<dbReference type="Pfam" id="PF19258">
    <property type="entry name" value="KxYKxGKxW_sig"/>
    <property type="match status" value="1"/>
</dbReference>
<feature type="signal peptide" evidence="3">
    <location>
        <begin position="1"/>
        <end position="40"/>
    </location>
</feature>
<proteinExistence type="predicted"/>